<reference evidence="2" key="1">
    <citation type="submission" date="2020-05" db="EMBL/GenBank/DDBJ databases">
        <authorList>
            <person name="Chiriac C."/>
            <person name="Salcher M."/>
            <person name="Ghai R."/>
            <person name="Kavagutti S V."/>
        </authorList>
    </citation>
    <scope>NUCLEOTIDE SEQUENCE</scope>
</reference>
<protein>
    <submittedName>
        <fullName evidence="2">Uncharacterized protein</fullName>
    </submittedName>
</protein>
<gene>
    <name evidence="2" type="ORF">UFOVP142_23</name>
</gene>
<keyword evidence="1" id="KW-0812">Transmembrane</keyword>
<evidence type="ECO:0000313" key="2">
    <source>
        <dbReference type="EMBL" id="CAB5237932.1"/>
    </source>
</evidence>
<keyword evidence="1" id="KW-0472">Membrane</keyword>
<feature type="transmembrane region" description="Helical" evidence="1">
    <location>
        <begin position="52"/>
        <end position="72"/>
    </location>
</feature>
<accession>A0A6J7XJP4</accession>
<proteinExistence type="predicted"/>
<sequence length="88" mass="9111">MSNDDLKQLPSVQGYLNLEELKSALLNALGAGSLSALVLTVVVVLLESASKIYVGPSAAIVISVCSAAAAMLRAHQISLKYLKEGGEP</sequence>
<evidence type="ECO:0000256" key="1">
    <source>
        <dbReference type="SAM" id="Phobius"/>
    </source>
</evidence>
<keyword evidence="1" id="KW-1133">Transmembrane helix</keyword>
<dbReference type="EMBL" id="LR798460">
    <property type="protein sequence ID" value="CAB5237932.1"/>
    <property type="molecule type" value="Genomic_DNA"/>
</dbReference>
<organism evidence="2">
    <name type="scientific">uncultured Caudovirales phage</name>
    <dbReference type="NCBI Taxonomy" id="2100421"/>
    <lineage>
        <taxon>Viruses</taxon>
        <taxon>Duplodnaviria</taxon>
        <taxon>Heunggongvirae</taxon>
        <taxon>Uroviricota</taxon>
        <taxon>Caudoviricetes</taxon>
        <taxon>Peduoviridae</taxon>
        <taxon>Maltschvirus</taxon>
        <taxon>Maltschvirus maltsch</taxon>
    </lineage>
</organism>
<feature type="transmembrane region" description="Helical" evidence="1">
    <location>
        <begin position="24"/>
        <end position="46"/>
    </location>
</feature>
<name>A0A6J7XJP4_9CAUD</name>